<feature type="binding site" evidence="6">
    <location>
        <position position="185"/>
    </location>
    <ligand>
        <name>substrate</name>
    </ligand>
</feature>
<dbReference type="RefSeq" id="XP_043003273.1">
    <property type="nucleotide sequence ID" value="XM_043159670.1"/>
</dbReference>
<sequence>MLLSYFEHRKACRVKQEERRNRIARLPDDFHNPLTTEEKRILDLPVSELAENVRKGRIQPQASLTAYGKAALLAHKETNCLTEVMISEALDWAKDCNMDGPLAGVPVSLKDMLGVKGFDSSVGYSAWVGKPFKEHSAIFNLLRDAGAIPFVKTNVPITLMSYESSSDLFGVTTNPHNPDHSPGGSSGGESALIAYGGSRIGVGSDVAGSVRVPAHYSGIYSIKASVGRFPKAGSGTSIPGQEGVPSTHSPMTRTLEDLETFWRAVVKMEPWKYDYSCLEIPWREVDLQHKKLKWGVFWDDGIVKPSPACKRALQTVVNALQDDGHTTVSINPPSPYEGLKIASQLLLADEAKVIIGPIRFGEWCDSGIQQIRKWFVTPWFLKKVYIWYTRYIRRDDIYAGLLEGVMSEKKITEYWPIIARREAYRREWFDMWNKEELDFVLTVPNALPAVPHRGMKTGAQGAGYAVLFNMLDHTAGVLPVTHVDPVIDKVSQPTKARNAIEEDLYKMYDPVKMAGLPVGVQIVGRRLQEEGVLEGMKLVEAALRRRGIQYQLLKKW</sequence>
<comment type="caution">
    <text evidence="8">The sequence shown here is derived from an EMBL/GenBank/DDBJ whole genome shotgun (WGS) entry which is preliminary data.</text>
</comment>
<dbReference type="SUPFAM" id="SSF75304">
    <property type="entry name" value="Amidase signature (AS) enzymes"/>
    <property type="match status" value="1"/>
</dbReference>
<dbReference type="AlphaFoldDB" id="A0A9P7RNM7"/>
<name>A0A9P7RNM7_9AGAR</name>
<dbReference type="InterPro" id="IPR036928">
    <property type="entry name" value="AS_sf"/>
</dbReference>
<dbReference type="Gene3D" id="3.90.1300.10">
    <property type="entry name" value="Amidase signature (AS) domain"/>
    <property type="match status" value="1"/>
</dbReference>
<accession>A0A9P7RNM7</accession>
<gene>
    <name evidence="8" type="ORF">E1B28_002729</name>
</gene>
<evidence type="ECO:0000313" key="8">
    <source>
        <dbReference type="EMBL" id="KAG7086802.1"/>
    </source>
</evidence>
<feature type="domain" description="Amidase" evidence="7">
    <location>
        <begin position="64"/>
        <end position="533"/>
    </location>
</feature>
<evidence type="ECO:0000256" key="5">
    <source>
        <dbReference type="PIRSR" id="PIRSR001221-1"/>
    </source>
</evidence>
<dbReference type="PROSITE" id="PS00571">
    <property type="entry name" value="AMIDASES"/>
    <property type="match status" value="1"/>
</dbReference>
<comment type="catalytic activity">
    <reaction evidence="1">
        <text>a monocarboxylic acid amide + H2O = a monocarboxylate + NH4(+)</text>
        <dbReference type="Rhea" id="RHEA:12020"/>
        <dbReference type="ChEBI" id="CHEBI:15377"/>
        <dbReference type="ChEBI" id="CHEBI:28938"/>
        <dbReference type="ChEBI" id="CHEBI:35757"/>
        <dbReference type="ChEBI" id="CHEBI:83628"/>
        <dbReference type="EC" id="3.5.1.4"/>
    </reaction>
</comment>
<protein>
    <recommendedName>
        <fullName evidence="3">amidase</fullName>
        <ecNumber evidence="3">3.5.1.4</ecNumber>
    </recommendedName>
</protein>
<dbReference type="KEGG" id="more:E1B28_002729"/>
<feature type="active site" description="Charge relay system" evidence="5">
    <location>
        <position position="185"/>
    </location>
</feature>
<dbReference type="EMBL" id="CM032190">
    <property type="protein sequence ID" value="KAG7086802.1"/>
    <property type="molecule type" value="Genomic_DNA"/>
</dbReference>
<evidence type="ECO:0000256" key="1">
    <source>
        <dbReference type="ARBA" id="ARBA00001311"/>
    </source>
</evidence>
<dbReference type="GeneID" id="66071805"/>
<dbReference type="FunFam" id="3.90.1300.10:FF:000003">
    <property type="entry name" value="Amidase signature enzyme"/>
    <property type="match status" value="1"/>
</dbReference>
<feature type="active site" description="Charge relay system" evidence="5">
    <location>
        <position position="110"/>
    </location>
</feature>
<evidence type="ECO:0000259" key="7">
    <source>
        <dbReference type="Pfam" id="PF01425"/>
    </source>
</evidence>
<dbReference type="GO" id="GO:0004040">
    <property type="term" value="F:amidase activity"/>
    <property type="evidence" value="ECO:0007669"/>
    <property type="project" value="UniProtKB-EC"/>
</dbReference>
<keyword evidence="9" id="KW-1185">Reference proteome</keyword>
<reference evidence="8" key="1">
    <citation type="journal article" date="2021" name="Genome Biol. Evol.">
        <title>The assembled and annotated genome of the fairy-ring fungus Marasmius oreades.</title>
        <authorList>
            <person name="Hiltunen M."/>
            <person name="Ament-Velasquez S.L."/>
            <person name="Johannesson H."/>
        </authorList>
    </citation>
    <scope>NUCLEOTIDE SEQUENCE</scope>
    <source>
        <strain evidence="8">03SP1</strain>
    </source>
</reference>
<organism evidence="8 9">
    <name type="scientific">Marasmius oreades</name>
    <name type="common">fairy-ring Marasmius</name>
    <dbReference type="NCBI Taxonomy" id="181124"/>
    <lineage>
        <taxon>Eukaryota</taxon>
        <taxon>Fungi</taxon>
        <taxon>Dikarya</taxon>
        <taxon>Basidiomycota</taxon>
        <taxon>Agaricomycotina</taxon>
        <taxon>Agaricomycetes</taxon>
        <taxon>Agaricomycetidae</taxon>
        <taxon>Agaricales</taxon>
        <taxon>Marasmiineae</taxon>
        <taxon>Marasmiaceae</taxon>
        <taxon>Marasmius</taxon>
    </lineage>
</organism>
<dbReference type="Proteomes" id="UP001049176">
    <property type="component" value="Chromosome 10"/>
</dbReference>
<keyword evidence="4" id="KW-0378">Hydrolase</keyword>
<proteinExistence type="inferred from homology"/>
<feature type="binding site" evidence="6">
    <location>
        <begin position="206"/>
        <end position="209"/>
    </location>
    <ligand>
        <name>substrate</name>
    </ligand>
</feature>
<dbReference type="EC" id="3.5.1.4" evidence="3"/>
<feature type="active site" description="Acyl-ester intermediate" evidence="5">
    <location>
        <position position="209"/>
    </location>
</feature>
<dbReference type="OrthoDB" id="6428749at2759"/>
<dbReference type="PIRSF" id="PIRSF001221">
    <property type="entry name" value="Amidase_fungi"/>
    <property type="match status" value="1"/>
</dbReference>
<evidence type="ECO:0000256" key="4">
    <source>
        <dbReference type="ARBA" id="ARBA00022801"/>
    </source>
</evidence>
<evidence type="ECO:0000313" key="9">
    <source>
        <dbReference type="Proteomes" id="UP001049176"/>
    </source>
</evidence>
<dbReference type="InterPro" id="IPR023631">
    <property type="entry name" value="Amidase_dom"/>
</dbReference>
<evidence type="ECO:0000256" key="3">
    <source>
        <dbReference type="ARBA" id="ARBA00012922"/>
    </source>
</evidence>
<dbReference type="InterPro" id="IPR020556">
    <property type="entry name" value="Amidase_CS"/>
</dbReference>
<dbReference type="PANTHER" id="PTHR46072:SF10">
    <property type="entry name" value="ACETAMIDASE"/>
    <property type="match status" value="1"/>
</dbReference>
<dbReference type="PANTHER" id="PTHR46072">
    <property type="entry name" value="AMIDASE-RELATED-RELATED"/>
    <property type="match status" value="1"/>
</dbReference>
<feature type="binding site" evidence="6">
    <location>
        <position position="159"/>
    </location>
    <ligand>
        <name>substrate</name>
    </ligand>
</feature>
<dbReference type="Pfam" id="PF01425">
    <property type="entry name" value="Amidase"/>
    <property type="match status" value="1"/>
</dbReference>
<evidence type="ECO:0000256" key="6">
    <source>
        <dbReference type="PIRSR" id="PIRSR001221-2"/>
    </source>
</evidence>
<comment type="similarity">
    <text evidence="2">Belongs to the amidase family.</text>
</comment>
<evidence type="ECO:0000256" key="2">
    <source>
        <dbReference type="ARBA" id="ARBA00009199"/>
    </source>
</evidence>